<comment type="caution">
    <text evidence="2">The sequence shown here is derived from an EMBL/GenBank/DDBJ whole genome shotgun (WGS) entry which is preliminary data.</text>
</comment>
<proteinExistence type="predicted"/>
<keyword evidence="1" id="KW-0472">Membrane</keyword>
<accession>A0A5M3XH15</accession>
<keyword evidence="3" id="KW-1185">Reference proteome</keyword>
<evidence type="ECO:0000313" key="3">
    <source>
        <dbReference type="Proteomes" id="UP000377595"/>
    </source>
</evidence>
<name>A0A5M3XH15_9ACTN</name>
<evidence type="ECO:0000313" key="2">
    <source>
        <dbReference type="EMBL" id="GES20825.1"/>
    </source>
</evidence>
<feature type="transmembrane region" description="Helical" evidence="1">
    <location>
        <begin position="94"/>
        <end position="110"/>
    </location>
</feature>
<dbReference type="AlphaFoldDB" id="A0A5M3XH15"/>
<dbReference type="EMBL" id="BLAF01000019">
    <property type="protein sequence ID" value="GES20825.1"/>
    <property type="molecule type" value="Genomic_DNA"/>
</dbReference>
<dbReference type="Proteomes" id="UP000377595">
    <property type="component" value="Unassembled WGS sequence"/>
</dbReference>
<keyword evidence="1" id="KW-1133">Transmembrane helix</keyword>
<protein>
    <submittedName>
        <fullName evidence="2">Uncharacterized protein</fullName>
    </submittedName>
</protein>
<organism evidence="2 3">
    <name type="scientific">Acrocarpospora pleiomorpha</name>
    <dbReference type="NCBI Taxonomy" id="90975"/>
    <lineage>
        <taxon>Bacteria</taxon>
        <taxon>Bacillati</taxon>
        <taxon>Actinomycetota</taxon>
        <taxon>Actinomycetes</taxon>
        <taxon>Streptosporangiales</taxon>
        <taxon>Streptosporangiaceae</taxon>
        <taxon>Acrocarpospora</taxon>
    </lineage>
</organism>
<keyword evidence="1" id="KW-0812">Transmembrane</keyword>
<reference evidence="2 3" key="1">
    <citation type="submission" date="2019-10" db="EMBL/GenBank/DDBJ databases">
        <title>Whole genome shotgun sequence of Acrocarpospora pleiomorpha NBRC 16267.</title>
        <authorList>
            <person name="Ichikawa N."/>
            <person name="Kimura A."/>
            <person name="Kitahashi Y."/>
            <person name="Komaki H."/>
            <person name="Oguchi A."/>
        </authorList>
    </citation>
    <scope>NUCLEOTIDE SEQUENCE [LARGE SCALE GENOMIC DNA]</scope>
    <source>
        <strain evidence="2 3">NBRC 16267</strain>
    </source>
</reference>
<evidence type="ECO:0000256" key="1">
    <source>
        <dbReference type="SAM" id="Phobius"/>
    </source>
</evidence>
<gene>
    <name evidence="2" type="ORF">Aple_037210</name>
</gene>
<sequence>MVSSIAARKASSEPMSPTATSGVLEVVSAALDDPPPLLPTQSLHRSPGDYDCTHCFHSVEGGEASGIMHLYSPSKLDIIPTNWSAWLGREPTKKYVGVICVLIALFWLLFD</sequence>